<evidence type="ECO:0000313" key="2">
    <source>
        <dbReference type="Proteomes" id="UP000594638"/>
    </source>
</evidence>
<gene>
    <name evidence="1" type="ORF">OLEA9_A099924</name>
</gene>
<protein>
    <submittedName>
        <fullName evidence="1">Uncharacterized protein</fullName>
    </submittedName>
</protein>
<dbReference type="AlphaFoldDB" id="A0A8S0U453"/>
<dbReference type="OrthoDB" id="2019483at2759"/>
<name>A0A8S0U453_OLEEU</name>
<reference evidence="1 2" key="1">
    <citation type="submission" date="2019-12" db="EMBL/GenBank/DDBJ databases">
        <authorList>
            <person name="Alioto T."/>
            <person name="Alioto T."/>
            <person name="Gomez Garrido J."/>
        </authorList>
    </citation>
    <scope>NUCLEOTIDE SEQUENCE [LARGE SCALE GENOMIC DNA]</scope>
</reference>
<dbReference type="Gramene" id="OE9A099924T1">
    <property type="protein sequence ID" value="OE9A099924C1"/>
    <property type="gene ID" value="OE9A099924"/>
</dbReference>
<accession>A0A8S0U453</accession>
<sequence length="273" mass="30493">MGLMEPTDYICSAELLQSVTLLHRTLDEGKMGVEVTVKDQERKERYACQSFDSSVIEIIDVAEILGADGIISDENAAWNSKLEENGNNENKNAKDDSEYKECVICAKEPTGEELDSFLDIRKYDKLENYRKTKSSYKGGKLVKSLSLDDVVESIANDFLNMLSIEHNLDDEVSDSGPESLRDCLSGQFEENTLAWRNAIFDIGVMDPSGCLGNFDLLFAFQEGERKHGTGKQSSRSKKNAKTLENLETEALMHEWGLNEKAFLNSLCINSGGF</sequence>
<dbReference type="Proteomes" id="UP000594638">
    <property type="component" value="Unassembled WGS sequence"/>
</dbReference>
<proteinExistence type="predicted"/>
<keyword evidence="2" id="KW-1185">Reference proteome</keyword>
<dbReference type="PANTHER" id="PTHR33414">
    <property type="entry name" value="PROTEIN PLASTID MOVEMENT IMPAIRED 1-RELATED 1"/>
    <property type="match status" value="1"/>
</dbReference>
<comment type="caution">
    <text evidence="1">The sequence shown here is derived from an EMBL/GenBank/DDBJ whole genome shotgun (WGS) entry which is preliminary data.</text>
</comment>
<dbReference type="EMBL" id="CACTIH010007449">
    <property type="protein sequence ID" value="CAA3013709.1"/>
    <property type="molecule type" value="Genomic_DNA"/>
</dbReference>
<dbReference type="InterPro" id="IPR039614">
    <property type="entry name" value="PMI1-like"/>
</dbReference>
<dbReference type="PANTHER" id="PTHR33414:SF10">
    <property type="entry name" value="PROTEIN PLASTID MOVEMENT IMPAIRED 1-RELATED 2"/>
    <property type="match status" value="1"/>
</dbReference>
<evidence type="ECO:0000313" key="1">
    <source>
        <dbReference type="EMBL" id="CAA3013709.1"/>
    </source>
</evidence>
<organism evidence="1 2">
    <name type="scientific">Olea europaea subsp. europaea</name>
    <dbReference type="NCBI Taxonomy" id="158383"/>
    <lineage>
        <taxon>Eukaryota</taxon>
        <taxon>Viridiplantae</taxon>
        <taxon>Streptophyta</taxon>
        <taxon>Embryophyta</taxon>
        <taxon>Tracheophyta</taxon>
        <taxon>Spermatophyta</taxon>
        <taxon>Magnoliopsida</taxon>
        <taxon>eudicotyledons</taxon>
        <taxon>Gunneridae</taxon>
        <taxon>Pentapetalae</taxon>
        <taxon>asterids</taxon>
        <taxon>lamiids</taxon>
        <taxon>Lamiales</taxon>
        <taxon>Oleaceae</taxon>
        <taxon>Oleeae</taxon>
        <taxon>Olea</taxon>
    </lineage>
</organism>